<dbReference type="Proteomes" id="UP001237917">
    <property type="component" value="Unassembled WGS sequence"/>
</dbReference>
<keyword evidence="1 2" id="KW-0560">Oxidoreductase</keyword>
<gene>
    <name evidence="2" type="primary">murB</name>
    <name evidence="2" type="ORF">QP487_13495</name>
</gene>
<organism evidence="2 3">
    <name type="scientific">Streptococcus pasteurianus</name>
    <dbReference type="NCBI Taxonomy" id="197614"/>
    <lineage>
        <taxon>Bacteria</taxon>
        <taxon>Bacillati</taxon>
        <taxon>Bacillota</taxon>
        <taxon>Bacilli</taxon>
        <taxon>Lactobacillales</taxon>
        <taxon>Streptococcaceae</taxon>
        <taxon>Streptococcus</taxon>
    </lineage>
</organism>
<reference evidence="2" key="1">
    <citation type="submission" date="2023-05" db="EMBL/GenBank/DDBJ databases">
        <title>Cataloging the Phylogenetic Diversity of Human Bladder Bacteria.</title>
        <authorList>
            <person name="Du J."/>
        </authorList>
    </citation>
    <scope>NUCLEOTIDE SEQUENCE</scope>
    <source>
        <strain evidence="2">UMB0765</strain>
    </source>
</reference>
<comment type="caution">
    <text evidence="2">The sequence shown here is derived from an EMBL/GenBank/DDBJ whole genome shotgun (WGS) entry which is preliminary data.</text>
</comment>
<accession>A0AAW6YIR9</accession>
<dbReference type="Gene3D" id="3.30.43.10">
    <property type="entry name" value="Uridine Diphospho-n-acetylenolpyruvylglucosamine Reductase, domain 2"/>
    <property type="match status" value="1"/>
</dbReference>
<evidence type="ECO:0000256" key="1">
    <source>
        <dbReference type="ARBA" id="ARBA00023002"/>
    </source>
</evidence>
<evidence type="ECO:0000313" key="3">
    <source>
        <dbReference type="Proteomes" id="UP001237917"/>
    </source>
</evidence>
<dbReference type="EC" id="1.3.1.98" evidence="2"/>
<proteinExistence type="predicted"/>
<protein>
    <submittedName>
        <fullName evidence="2">UDP-N-acetylmuramate dehydrogenase</fullName>
        <ecNumber evidence="2">1.3.1.98</ecNumber>
    </submittedName>
</protein>
<dbReference type="EMBL" id="JASOPU010000530">
    <property type="protein sequence ID" value="MDK7294425.1"/>
    <property type="molecule type" value="Genomic_DNA"/>
</dbReference>
<dbReference type="GO" id="GO:0008762">
    <property type="term" value="F:UDP-N-acetylmuramate dehydrogenase activity"/>
    <property type="evidence" value="ECO:0007669"/>
    <property type="project" value="UniProtKB-EC"/>
</dbReference>
<feature type="non-terminal residue" evidence="2">
    <location>
        <position position="47"/>
    </location>
</feature>
<dbReference type="InterPro" id="IPR016167">
    <property type="entry name" value="FAD-bd_PCMH_sub1"/>
</dbReference>
<name>A0AAW6YIR9_9STRE</name>
<evidence type="ECO:0000313" key="2">
    <source>
        <dbReference type="EMBL" id="MDK7294425.1"/>
    </source>
</evidence>
<dbReference type="AlphaFoldDB" id="A0AAW6YIR9"/>
<sequence>MSTLEMLKSELNGIDIRFDEPLKQYTYTKVGGAADYLVFPRNRYELA</sequence>